<comment type="caution">
    <text evidence="5">The sequence shown here is derived from an EMBL/GenBank/DDBJ whole genome shotgun (WGS) entry which is preliminary data.</text>
</comment>
<dbReference type="PANTHER" id="PTHR11122">
    <property type="entry name" value="APOSPORY-ASSOCIATED PROTEIN C-RELATED"/>
    <property type="match status" value="1"/>
</dbReference>
<dbReference type="Proteomes" id="UP000638188">
    <property type="component" value="Unassembled WGS sequence"/>
</dbReference>
<evidence type="ECO:0000313" key="5">
    <source>
        <dbReference type="EMBL" id="GGD02750.1"/>
    </source>
</evidence>
<proteinExistence type="inferred from homology"/>
<dbReference type="Pfam" id="PF01263">
    <property type="entry name" value="Aldose_epim"/>
    <property type="match status" value="1"/>
</dbReference>
<dbReference type="InterPro" id="IPR014718">
    <property type="entry name" value="GH-type_carb-bd"/>
</dbReference>
<comment type="similarity">
    <text evidence="2 4">Belongs to the glucose-6-phosphate 1-epimerase family.</text>
</comment>
<gene>
    <name evidence="5" type="ORF">GCM10007418_22440</name>
</gene>
<dbReference type="InterPro" id="IPR025532">
    <property type="entry name" value="G6P_1-epimerase"/>
</dbReference>
<dbReference type="PIRSF" id="PIRSF016020">
    <property type="entry name" value="PHexose_mutarotase"/>
    <property type="match status" value="1"/>
</dbReference>
<dbReference type="EC" id="5.1.3.15" evidence="4"/>
<dbReference type="RefSeq" id="WP_150276944.1">
    <property type="nucleotide sequence ID" value="NZ_BMFF01000004.1"/>
</dbReference>
<evidence type="ECO:0000256" key="4">
    <source>
        <dbReference type="PIRNR" id="PIRNR016020"/>
    </source>
</evidence>
<dbReference type="InterPro" id="IPR008183">
    <property type="entry name" value="Aldose_1/G6P_1-epimerase"/>
</dbReference>
<dbReference type="Gene3D" id="2.70.98.10">
    <property type="match status" value="1"/>
</dbReference>
<evidence type="ECO:0000256" key="2">
    <source>
        <dbReference type="ARBA" id="ARBA00005866"/>
    </source>
</evidence>
<keyword evidence="3 4" id="KW-0413">Isomerase</keyword>
<dbReference type="InterPro" id="IPR011013">
    <property type="entry name" value="Gal_mutarotase_sf_dom"/>
</dbReference>
<dbReference type="SUPFAM" id="SSF74650">
    <property type="entry name" value="Galactose mutarotase-like"/>
    <property type="match status" value="1"/>
</dbReference>
<evidence type="ECO:0000313" key="6">
    <source>
        <dbReference type="Proteomes" id="UP000638188"/>
    </source>
</evidence>
<accession>A0ABQ1PSZ9</accession>
<evidence type="ECO:0000256" key="3">
    <source>
        <dbReference type="ARBA" id="ARBA00023235"/>
    </source>
</evidence>
<dbReference type="EMBL" id="BMFF01000004">
    <property type="protein sequence ID" value="GGD02750.1"/>
    <property type="molecule type" value="Genomic_DNA"/>
</dbReference>
<dbReference type="CDD" id="cd09020">
    <property type="entry name" value="D-hex-6-P-epi_like"/>
    <property type="match status" value="1"/>
</dbReference>
<sequence length="290" mass="31722">MPSRQETQQLAAGVTRLRNSNGREFIEVAHPRVSARIALEGGHLVSCLPAGQKPLLWLSPQEPEVPGKPLRGGVPLCWPWFGNERSGPAHGIARTGLWELESVVVTDEAVQINLELPQSEMAIHIPDEHWKLGVQFILASDLQVTLTSTNTGSKAQILGQALHAYLPVSDITQVEIKGLDQASYLDQLTGKEEVQLGPVRFSQEVDRIYHGAIGAVQLEDAGETITVAGSGSGSTVIWNPWVKKSRRLGHFPEDGYREMLCIETANAGHDRRVLDPGETHSLSTRISHHV</sequence>
<name>A0ABQ1PSZ9_9GAMM</name>
<comment type="catalytic activity">
    <reaction evidence="1">
        <text>alpha-D-glucose 6-phosphate = beta-D-glucose 6-phosphate</text>
        <dbReference type="Rhea" id="RHEA:16249"/>
        <dbReference type="ChEBI" id="CHEBI:58225"/>
        <dbReference type="ChEBI" id="CHEBI:58247"/>
        <dbReference type="EC" id="5.1.3.15"/>
    </reaction>
</comment>
<protein>
    <recommendedName>
        <fullName evidence="4">Putative glucose-6-phosphate 1-epimerase</fullName>
        <ecNumber evidence="4">5.1.3.15</ecNumber>
    </recommendedName>
</protein>
<dbReference type="PANTHER" id="PTHR11122:SF13">
    <property type="entry name" value="GLUCOSE-6-PHOSPHATE 1-EPIMERASE"/>
    <property type="match status" value="1"/>
</dbReference>
<keyword evidence="6" id="KW-1185">Reference proteome</keyword>
<reference evidence="6" key="1">
    <citation type="journal article" date="2019" name="Int. J. Syst. Evol. Microbiol.">
        <title>The Global Catalogue of Microorganisms (GCM) 10K type strain sequencing project: providing services to taxonomists for standard genome sequencing and annotation.</title>
        <authorList>
            <consortium name="The Broad Institute Genomics Platform"/>
            <consortium name="The Broad Institute Genome Sequencing Center for Infectious Disease"/>
            <person name="Wu L."/>
            <person name="Ma J."/>
        </authorList>
    </citation>
    <scope>NUCLEOTIDE SEQUENCE [LARGE SCALE GENOMIC DNA]</scope>
    <source>
        <strain evidence="6">CGMCC 1.12482</strain>
    </source>
</reference>
<organism evidence="5 6">
    <name type="scientific">Halopseudomonas salina</name>
    <dbReference type="NCBI Taxonomy" id="1323744"/>
    <lineage>
        <taxon>Bacteria</taxon>
        <taxon>Pseudomonadati</taxon>
        <taxon>Pseudomonadota</taxon>
        <taxon>Gammaproteobacteria</taxon>
        <taxon>Pseudomonadales</taxon>
        <taxon>Pseudomonadaceae</taxon>
        <taxon>Halopseudomonas</taxon>
    </lineage>
</organism>
<evidence type="ECO:0000256" key="1">
    <source>
        <dbReference type="ARBA" id="ARBA00001096"/>
    </source>
</evidence>